<evidence type="ECO:0000313" key="7">
    <source>
        <dbReference type="Proteomes" id="UP000467252"/>
    </source>
</evidence>
<keyword evidence="3" id="KW-0804">Transcription</keyword>
<dbReference type="Proteomes" id="UP000467252">
    <property type="component" value="Chromosome"/>
</dbReference>
<dbReference type="InterPro" id="IPR009057">
    <property type="entry name" value="Homeodomain-like_sf"/>
</dbReference>
<feature type="domain" description="HTH tetR-type" evidence="5">
    <location>
        <begin position="7"/>
        <end position="67"/>
    </location>
</feature>
<name>A0A7I7UIH8_MYCPV</name>
<dbReference type="RefSeq" id="WP_163900388.1">
    <property type="nucleotide sequence ID" value="NZ_AP022599.1"/>
</dbReference>
<dbReference type="AlphaFoldDB" id="A0A7I7UIH8"/>
<evidence type="ECO:0000256" key="4">
    <source>
        <dbReference type="PROSITE-ProRule" id="PRU00335"/>
    </source>
</evidence>
<dbReference type="PROSITE" id="PS50977">
    <property type="entry name" value="HTH_TETR_2"/>
    <property type="match status" value="1"/>
</dbReference>
<dbReference type="PANTHER" id="PTHR30055:SF234">
    <property type="entry name" value="HTH-TYPE TRANSCRIPTIONAL REGULATOR BETI"/>
    <property type="match status" value="1"/>
</dbReference>
<gene>
    <name evidence="6" type="ORF">MPUL_23300</name>
</gene>
<evidence type="ECO:0000256" key="1">
    <source>
        <dbReference type="ARBA" id="ARBA00023015"/>
    </source>
</evidence>
<dbReference type="EMBL" id="AP022599">
    <property type="protein sequence ID" value="BBY81172.1"/>
    <property type="molecule type" value="Genomic_DNA"/>
</dbReference>
<dbReference type="PANTHER" id="PTHR30055">
    <property type="entry name" value="HTH-TYPE TRANSCRIPTIONAL REGULATOR RUTR"/>
    <property type="match status" value="1"/>
</dbReference>
<sequence length="197" mass="22330">MTRSTRAEVRRRILDAARNLLRTKGIRSVTMTEVGRVAGCSRQMVYKVFFDRRELLLAAVNDRILEIADDAAADATVPGGKFHESFIELSVTIIEALRNDAELTALWGEGSPITAHEALWTPELTDRALQFWRPWLDYGRSHGLLRDDLSNQDLADWLHTVYASIILRHNIPQQQERDLIERFVMTSLTMATAPVGS</sequence>
<keyword evidence="7" id="KW-1185">Reference proteome</keyword>
<dbReference type="GO" id="GO:0003700">
    <property type="term" value="F:DNA-binding transcription factor activity"/>
    <property type="evidence" value="ECO:0007669"/>
    <property type="project" value="TreeGrafter"/>
</dbReference>
<evidence type="ECO:0000256" key="3">
    <source>
        <dbReference type="ARBA" id="ARBA00023163"/>
    </source>
</evidence>
<proteinExistence type="predicted"/>
<keyword evidence="2 4" id="KW-0238">DNA-binding</keyword>
<reference evidence="6 7" key="1">
    <citation type="journal article" date="2019" name="Emerg. Microbes Infect.">
        <title>Comprehensive subspecies identification of 175 nontuberculous mycobacteria species based on 7547 genomic profiles.</title>
        <authorList>
            <person name="Matsumoto Y."/>
            <person name="Kinjo T."/>
            <person name="Motooka D."/>
            <person name="Nabeya D."/>
            <person name="Jung N."/>
            <person name="Uechi K."/>
            <person name="Horii T."/>
            <person name="Iida T."/>
            <person name="Fujita J."/>
            <person name="Nakamura S."/>
        </authorList>
    </citation>
    <scope>NUCLEOTIDE SEQUENCE [LARGE SCALE GENOMIC DNA]</scope>
    <source>
        <strain evidence="6 7">JCM 6370</strain>
    </source>
</reference>
<evidence type="ECO:0000313" key="6">
    <source>
        <dbReference type="EMBL" id="BBY81172.1"/>
    </source>
</evidence>
<dbReference type="InterPro" id="IPR050109">
    <property type="entry name" value="HTH-type_TetR-like_transc_reg"/>
</dbReference>
<dbReference type="SUPFAM" id="SSF46689">
    <property type="entry name" value="Homeodomain-like"/>
    <property type="match status" value="1"/>
</dbReference>
<keyword evidence="1" id="KW-0805">Transcription regulation</keyword>
<dbReference type="Pfam" id="PF00440">
    <property type="entry name" value="TetR_N"/>
    <property type="match status" value="1"/>
</dbReference>
<evidence type="ECO:0000256" key="2">
    <source>
        <dbReference type="ARBA" id="ARBA00023125"/>
    </source>
</evidence>
<dbReference type="Gene3D" id="1.10.357.10">
    <property type="entry name" value="Tetracycline Repressor, domain 2"/>
    <property type="match status" value="1"/>
</dbReference>
<accession>A0A7I7UIH8</accession>
<dbReference type="GO" id="GO:0000976">
    <property type="term" value="F:transcription cis-regulatory region binding"/>
    <property type="evidence" value="ECO:0007669"/>
    <property type="project" value="TreeGrafter"/>
</dbReference>
<protein>
    <recommendedName>
        <fullName evidence="5">HTH tetR-type domain-containing protein</fullName>
    </recommendedName>
</protein>
<organism evidence="6 7">
    <name type="scientific">Mycolicibacterium pulveris</name>
    <name type="common">Mycobacterium pulveris</name>
    <dbReference type="NCBI Taxonomy" id="36813"/>
    <lineage>
        <taxon>Bacteria</taxon>
        <taxon>Bacillati</taxon>
        <taxon>Actinomycetota</taxon>
        <taxon>Actinomycetes</taxon>
        <taxon>Mycobacteriales</taxon>
        <taxon>Mycobacteriaceae</taxon>
        <taxon>Mycolicibacterium</taxon>
    </lineage>
</organism>
<dbReference type="InterPro" id="IPR001647">
    <property type="entry name" value="HTH_TetR"/>
</dbReference>
<feature type="DNA-binding region" description="H-T-H motif" evidence="4">
    <location>
        <begin position="30"/>
        <end position="49"/>
    </location>
</feature>
<evidence type="ECO:0000259" key="5">
    <source>
        <dbReference type="PROSITE" id="PS50977"/>
    </source>
</evidence>